<dbReference type="OrthoDB" id="1262821at2"/>
<dbReference type="RefSeq" id="WP_068589370.1">
    <property type="nucleotide sequence ID" value="NZ_LRXL01000026.1"/>
</dbReference>
<accession>A0A167IGR8</accession>
<gene>
    <name evidence="1" type="ORF">ULVI_02465</name>
</gene>
<name>A0A167IGR8_9FLAO</name>
<evidence type="ECO:0000313" key="2">
    <source>
        <dbReference type="Proteomes" id="UP000077013"/>
    </source>
</evidence>
<proteinExistence type="predicted"/>
<evidence type="ECO:0000313" key="1">
    <source>
        <dbReference type="EMBL" id="OAB79637.1"/>
    </source>
</evidence>
<reference evidence="1 2" key="1">
    <citation type="submission" date="2016-02" db="EMBL/GenBank/DDBJ databases">
        <title>Ulvibacter sp. LPB0005, isolated from Thais luteostoma.</title>
        <authorList>
            <person name="Shin S.-K."/>
            <person name="Yi H."/>
        </authorList>
    </citation>
    <scope>NUCLEOTIDE SEQUENCE [LARGE SCALE GENOMIC DNA]</scope>
    <source>
        <strain evidence="1 2">LPB0005</strain>
    </source>
</reference>
<evidence type="ECO:0008006" key="3">
    <source>
        <dbReference type="Google" id="ProtNLM"/>
    </source>
</evidence>
<sequence>MNLFIKCEEANHSCDKNQYKEASFWEIIKLNFHLIYCAACRKYTARNMKLTRAFKKSNIQTLPDSYKRDIKERLQKEMSKPE</sequence>
<keyword evidence="2" id="KW-1185">Reference proteome</keyword>
<protein>
    <recommendedName>
        <fullName evidence="3">Glycine dehydrogenase</fullName>
    </recommendedName>
</protein>
<dbReference type="Proteomes" id="UP000077013">
    <property type="component" value="Unassembled WGS sequence"/>
</dbReference>
<dbReference type="AlphaFoldDB" id="A0A167IGR8"/>
<dbReference type="EMBL" id="LRXL01000026">
    <property type="protein sequence ID" value="OAB79637.1"/>
    <property type="molecule type" value="Genomic_DNA"/>
</dbReference>
<dbReference type="STRING" id="1763537.ULVI_02465"/>
<comment type="caution">
    <text evidence="1">The sequence shown here is derived from an EMBL/GenBank/DDBJ whole genome shotgun (WGS) entry which is preliminary data.</text>
</comment>
<organism evidence="1 2">
    <name type="scientific">Cochleicola gelatinilyticus</name>
    <dbReference type="NCBI Taxonomy" id="1763537"/>
    <lineage>
        <taxon>Bacteria</taxon>
        <taxon>Pseudomonadati</taxon>
        <taxon>Bacteroidota</taxon>
        <taxon>Flavobacteriia</taxon>
        <taxon>Flavobacteriales</taxon>
        <taxon>Flavobacteriaceae</taxon>
        <taxon>Cochleicola</taxon>
    </lineage>
</organism>